<dbReference type="InterPro" id="IPR006235">
    <property type="entry name" value="OAc-hSer/O-AcSer_sulfhydrylase"/>
</dbReference>
<keyword evidence="3" id="KW-0032">Aminotransferase</keyword>
<dbReference type="SUPFAM" id="SSF53383">
    <property type="entry name" value="PLP-dependent transferases"/>
    <property type="match status" value="1"/>
</dbReference>
<feature type="domain" description="Aminotransferase class V" evidence="1">
    <location>
        <begin position="54"/>
        <end position="227"/>
    </location>
</feature>
<dbReference type="EMBL" id="JAQKAB010000005">
    <property type="protein sequence ID" value="MDA7026780.1"/>
    <property type="molecule type" value="Genomic_DNA"/>
</dbReference>
<dbReference type="Pfam" id="PF22475">
    <property type="entry name" value="YhfS-like_C"/>
    <property type="match status" value="1"/>
</dbReference>
<sequence>MKTNPLKRMSIEEAKQKQFELVDVMTKYFCGNEALSLGDLGIVKGSHKPLYTVKVEKTLADFFHVEKAMLVRGAGTGALKFGLMSFLKPGDHLLVHDAPIYPTSQTTLKIMGVAPIYVNFHDRQEIHRVIRENPDLKGVLIQHTRQKLDDHYDLVEVIDHILSANPALKIITDDNYAAMKAEQIGAQLGADLSTFSLFKLLGPEGIGVILGRAAFIDKIEEINYSGGGQVQGYEALEALRGLIYAPVMLAIQADVSDELVQRLNQGVVQGVKRAYLANAQSKVVLVELMKPIVEKVLQHANELGAAPHPVGAESRYEVVPMFYRVSSTFLSSNPTLANKMVRINPLRSGVETVLRILDNSIRRATCNKEEWE</sequence>
<accession>A0ABT4X3A3</accession>
<dbReference type="Proteomes" id="UP001211894">
    <property type="component" value="Unassembled WGS sequence"/>
</dbReference>
<gene>
    <name evidence="3" type="ORF">PJ311_09195</name>
</gene>
<proteinExistence type="predicted"/>
<reference evidence="3 4" key="1">
    <citation type="submission" date="2023-01" db="EMBL/GenBank/DDBJ databases">
        <title>Bacillus changyiensis sp. nov., isolated from a coastal deposit.</title>
        <authorList>
            <person name="Xiao G."/>
            <person name="Lai Q."/>
            <person name="Hu Z."/>
            <person name="Shao Z."/>
        </authorList>
    </citation>
    <scope>NUCLEOTIDE SEQUENCE [LARGE SCALE GENOMIC DNA]</scope>
    <source>
        <strain evidence="3 4">CLL-7-23</strain>
    </source>
</reference>
<dbReference type="Gene3D" id="3.90.1150.130">
    <property type="match status" value="1"/>
</dbReference>
<dbReference type="InterPro" id="IPR015424">
    <property type="entry name" value="PyrdxlP-dep_Trfase"/>
</dbReference>
<dbReference type="InterPro" id="IPR000192">
    <property type="entry name" value="Aminotrans_V_dom"/>
</dbReference>
<dbReference type="InterPro" id="IPR015421">
    <property type="entry name" value="PyrdxlP-dep_Trfase_major"/>
</dbReference>
<dbReference type="InterPro" id="IPR054718">
    <property type="entry name" value="YhfS-like_C"/>
</dbReference>
<dbReference type="Pfam" id="PF00266">
    <property type="entry name" value="Aminotran_5"/>
    <property type="match status" value="1"/>
</dbReference>
<evidence type="ECO:0000259" key="2">
    <source>
        <dbReference type="Pfam" id="PF22475"/>
    </source>
</evidence>
<name>A0ABT4X3A3_9BACI</name>
<dbReference type="GO" id="GO:0008483">
    <property type="term" value="F:transaminase activity"/>
    <property type="evidence" value="ECO:0007669"/>
    <property type="project" value="UniProtKB-KW"/>
</dbReference>
<dbReference type="PANTHER" id="PTHR43797">
    <property type="entry name" value="HOMOCYSTEINE/CYSTEINE SYNTHASE"/>
    <property type="match status" value="1"/>
</dbReference>
<dbReference type="Gene3D" id="3.40.640.10">
    <property type="entry name" value="Type I PLP-dependent aspartate aminotransferase-like (Major domain)"/>
    <property type="match status" value="1"/>
</dbReference>
<feature type="domain" description="YhfS-like C-terminal" evidence="2">
    <location>
        <begin position="257"/>
        <end position="357"/>
    </location>
</feature>
<comment type="caution">
    <text evidence="3">The sequence shown here is derived from an EMBL/GenBank/DDBJ whole genome shotgun (WGS) entry which is preliminary data.</text>
</comment>
<evidence type="ECO:0000313" key="4">
    <source>
        <dbReference type="Proteomes" id="UP001211894"/>
    </source>
</evidence>
<organism evidence="3 4">
    <name type="scientific">Bacillus changyiensis</name>
    <dbReference type="NCBI Taxonomy" id="3004103"/>
    <lineage>
        <taxon>Bacteria</taxon>
        <taxon>Bacillati</taxon>
        <taxon>Bacillota</taxon>
        <taxon>Bacilli</taxon>
        <taxon>Bacillales</taxon>
        <taxon>Bacillaceae</taxon>
        <taxon>Bacillus</taxon>
    </lineage>
</organism>
<protein>
    <submittedName>
        <fullName evidence="3">Aminotransferase class V-fold PLP-dependent enzyme</fullName>
    </submittedName>
</protein>
<dbReference type="PANTHER" id="PTHR43797:SF2">
    <property type="entry name" value="HOMOCYSTEINE_CYSTEINE SYNTHASE"/>
    <property type="match status" value="1"/>
</dbReference>
<keyword evidence="3" id="KW-0808">Transferase</keyword>
<keyword evidence="4" id="KW-1185">Reference proteome</keyword>
<evidence type="ECO:0000313" key="3">
    <source>
        <dbReference type="EMBL" id="MDA7026780.1"/>
    </source>
</evidence>
<evidence type="ECO:0000259" key="1">
    <source>
        <dbReference type="Pfam" id="PF00266"/>
    </source>
</evidence>